<comment type="caution">
    <text evidence="2">The sequence shown here is derived from an EMBL/GenBank/DDBJ whole genome shotgun (WGS) entry which is preliminary data.</text>
</comment>
<feature type="coiled-coil region" evidence="1">
    <location>
        <begin position="2"/>
        <end position="29"/>
    </location>
</feature>
<dbReference type="AlphaFoldDB" id="A0A6V8SL26"/>
<evidence type="ECO:0000313" key="3">
    <source>
        <dbReference type="Proteomes" id="UP000580568"/>
    </source>
</evidence>
<evidence type="ECO:0000313" key="2">
    <source>
        <dbReference type="EMBL" id="GFP77461.1"/>
    </source>
</evidence>
<organism evidence="2 3">
    <name type="scientific">Clostridium fungisolvens</name>
    <dbReference type="NCBI Taxonomy" id="1604897"/>
    <lineage>
        <taxon>Bacteria</taxon>
        <taxon>Bacillati</taxon>
        <taxon>Bacillota</taxon>
        <taxon>Clostridia</taxon>
        <taxon>Eubacteriales</taxon>
        <taxon>Clostridiaceae</taxon>
        <taxon>Clostridium</taxon>
    </lineage>
</organism>
<protein>
    <submittedName>
        <fullName evidence="2">Uncharacterized protein</fullName>
    </submittedName>
</protein>
<dbReference type="RefSeq" id="WP_183278832.1">
    <property type="nucleotide sequence ID" value="NZ_BLZR01000001.1"/>
</dbReference>
<keyword evidence="1" id="KW-0175">Coiled coil</keyword>
<reference evidence="2 3" key="1">
    <citation type="submission" date="2020-07" db="EMBL/GenBank/DDBJ databases">
        <title>A new beta-1,3-glucan-decomposing anaerobic bacterium isolated from anoxic soil subjected to biological soil disinfestation.</title>
        <authorList>
            <person name="Ueki A."/>
            <person name="Tonouchi A."/>
        </authorList>
    </citation>
    <scope>NUCLEOTIDE SEQUENCE [LARGE SCALE GENOMIC DNA]</scope>
    <source>
        <strain evidence="2 3">TW1</strain>
    </source>
</reference>
<dbReference type="Proteomes" id="UP000580568">
    <property type="component" value="Unassembled WGS sequence"/>
</dbReference>
<gene>
    <name evidence="2" type="ORF">bsdtw1_03589</name>
</gene>
<sequence length="87" mass="10215">MKEDVDRELHDLRKSLVEKEEHIKRLVGENITLVAENMKLAYESKQLRKRVEFLELYGKGYMLNGMVESKEDYIVVLIKKGKFSGIN</sequence>
<keyword evidence="3" id="KW-1185">Reference proteome</keyword>
<accession>A0A6V8SL26</accession>
<proteinExistence type="predicted"/>
<evidence type="ECO:0000256" key="1">
    <source>
        <dbReference type="SAM" id="Coils"/>
    </source>
</evidence>
<name>A0A6V8SL26_9CLOT</name>
<dbReference type="EMBL" id="BLZR01000001">
    <property type="protein sequence ID" value="GFP77461.1"/>
    <property type="molecule type" value="Genomic_DNA"/>
</dbReference>